<feature type="transmembrane region" description="Helical" evidence="10">
    <location>
        <begin position="426"/>
        <end position="445"/>
    </location>
</feature>
<evidence type="ECO:0000256" key="7">
    <source>
        <dbReference type="ARBA" id="ARBA00023136"/>
    </source>
</evidence>
<reference evidence="12 13" key="1">
    <citation type="journal article" date="2017" name="Nat. Microbiol.">
        <title>Natural product diversity associated with the nematode symbionts Photorhabdus and Xenorhabdus.</title>
        <authorList>
            <person name="Tobias N.J."/>
            <person name="Wolff H."/>
            <person name="Djahanschiri B."/>
            <person name="Grundmann F."/>
            <person name="Kronenwerth M."/>
            <person name="Shi Y.M."/>
            <person name="Simonyi S."/>
            <person name="Grun P."/>
            <person name="Shapiro-Ilan D."/>
            <person name="Pidot S.J."/>
            <person name="Stinear T.P."/>
            <person name="Ebersberger I."/>
            <person name="Bode H.B."/>
        </authorList>
    </citation>
    <scope>NUCLEOTIDE SEQUENCE [LARGE SCALE GENOMIC DNA]</scope>
    <source>
        <strain evidence="12 13">DSM 17904</strain>
    </source>
</reference>
<evidence type="ECO:0000256" key="10">
    <source>
        <dbReference type="HAMAP-Rule" id="MF_02078"/>
    </source>
</evidence>
<dbReference type="HAMAP" id="MF_02078">
    <property type="entry name" value="MurJ_MviN"/>
    <property type="match status" value="1"/>
</dbReference>
<comment type="similarity">
    <text evidence="9 10 11">Belongs to the MurJ/MviN family.</text>
</comment>
<feature type="transmembrane region" description="Helical" evidence="10">
    <location>
        <begin position="37"/>
        <end position="58"/>
    </location>
</feature>
<evidence type="ECO:0000256" key="6">
    <source>
        <dbReference type="ARBA" id="ARBA00022989"/>
    </source>
</evidence>
<dbReference type="GO" id="GO:0015648">
    <property type="term" value="F:lipid-linked peptidoglycan transporter activity"/>
    <property type="evidence" value="ECO:0007669"/>
    <property type="project" value="UniProtKB-UniRule"/>
</dbReference>
<feature type="transmembrane region" description="Helical" evidence="10">
    <location>
        <begin position="173"/>
        <end position="197"/>
    </location>
</feature>
<evidence type="ECO:0000256" key="3">
    <source>
        <dbReference type="ARBA" id="ARBA00022692"/>
    </source>
</evidence>
<comment type="caution">
    <text evidence="12">The sequence shown here is derived from an EMBL/GenBank/DDBJ whole genome shotgun (WGS) entry which is preliminary data.</text>
</comment>
<evidence type="ECO:0000313" key="13">
    <source>
        <dbReference type="Proteomes" id="UP000222366"/>
    </source>
</evidence>
<dbReference type="PRINTS" id="PR01806">
    <property type="entry name" value="VIRFACTRMVIN"/>
</dbReference>
<dbReference type="PIRSF" id="PIRSF002869">
    <property type="entry name" value="MviN"/>
    <property type="match status" value="1"/>
</dbReference>
<keyword evidence="5 10" id="KW-0573">Peptidoglycan synthesis</keyword>
<keyword evidence="2 10" id="KW-1003">Cell membrane</keyword>
<keyword evidence="13" id="KW-1185">Reference proteome</keyword>
<dbReference type="GO" id="GO:0008360">
    <property type="term" value="P:regulation of cell shape"/>
    <property type="evidence" value="ECO:0007669"/>
    <property type="project" value="UniProtKB-UniRule"/>
</dbReference>
<evidence type="ECO:0000256" key="9">
    <source>
        <dbReference type="ARBA" id="ARBA00061532"/>
    </source>
</evidence>
<dbReference type="GO" id="GO:0071555">
    <property type="term" value="P:cell wall organization"/>
    <property type="evidence" value="ECO:0007669"/>
    <property type="project" value="UniProtKB-UniRule"/>
</dbReference>
<name>A0A2D0KQU8_9GAMM</name>
<comment type="function">
    <text evidence="8 10 11">Involved in peptidoglycan biosynthesis. Transports lipid-linked peptidoglycan precursors from the inner to the outer leaflet of the cytoplasmic membrane.</text>
</comment>
<evidence type="ECO:0000313" key="12">
    <source>
        <dbReference type="EMBL" id="PHM65789.1"/>
    </source>
</evidence>
<dbReference type="InterPro" id="IPR004268">
    <property type="entry name" value="MurJ"/>
</dbReference>
<dbReference type="UniPathway" id="UPA00219"/>
<feature type="transmembrane region" description="Helical" evidence="10">
    <location>
        <begin position="228"/>
        <end position="246"/>
    </location>
</feature>
<keyword evidence="4 10" id="KW-0133">Cell shape</keyword>
<feature type="transmembrane region" description="Helical" evidence="10">
    <location>
        <begin position="482"/>
        <end position="509"/>
    </location>
</feature>
<keyword evidence="3 10" id="KW-0812">Transmembrane</keyword>
<keyword evidence="7 10" id="KW-0472">Membrane</keyword>
<dbReference type="NCBIfam" id="TIGR01695">
    <property type="entry name" value="murJ_mviN"/>
    <property type="match status" value="1"/>
</dbReference>
<evidence type="ECO:0000256" key="1">
    <source>
        <dbReference type="ARBA" id="ARBA00004651"/>
    </source>
</evidence>
<organism evidence="12 13">
    <name type="scientific">Xenorhabdus stockiae</name>
    <dbReference type="NCBI Taxonomy" id="351614"/>
    <lineage>
        <taxon>Bacteria</taxon>
        <taxon>Pseudomonadati</taxon>
        <taxon>Pseudomonadota</taxon>
        <taxon>Gammaproteobacteria</taxon>
        <taxon>Enterobacterales</taxon>
        <taxon>Morganellaceae</taxon>
        <taxon>Xenorhabdus</taxon>
    </lineage>
</organism>
<protein>
    <recommendedName>
        <fullName evidence="10">Probable lipid II flippase MurJ</fullName>
    </recommendedName>
</protein>
<keyword evidence="10" id="KW-0997">Cell inner membrane</keyword>
<feature type="transmembrane region" description="Helical" evidence="10">
    <location>
        <begin position="521"/>
        <end position="544"/>
    </location>
</feature>
<evidence type="ECO:0000256" key="2">
    <source>
        <dbReference type="ARBA" id="ARBA00022475"/>
    </source>
</evidence>
<feature type="transmembrane region" description="Helical" evidence="10">
    <location>
        <begin position="397"/>
        <end position="414"/>
    </location>
</feature>
<gene>
    <name evidence="10" type="primary">murJ</name>
    <name evidence="12" type="ORF">Xsto_01736</name>
</gene>
<keyword evidence="6 10" id="KW-1133">Transmembrane helix</keyword>
<dbReference type="AlphaFoldDB" id="A0A2D0KQU8"/>
<feature type="transmembrane region" description="Helical" evidence="10">
    <location>
        <begin position="204"/>
        <end position="222"/>
    </location>
</feature>
<keyword evidence="10 11" id="KW-0961">Cell wall biogenesis/degradation</keyword>
<dbReference type="GO" id="GO:0005886">
    <property type="term" value="C:plasma membrane"/>
    <property type="evidence" value="ECO:0007669"/>
    <property type="project" value="UniProtKB-SubCell"/>
</dbReference>
<feature type="transmembrane region" description="Helical" evidence="10">
    <location>
        <begin position="126"/>
        <end position="153"/>
    </location>
</feature>
<feature type="transmembrane region" description="Helical" evidence="10">
    <location>
        <begin position="451"/>
        <end position="470"/>
    </location>
</feature>
<dbReference type="GO" id="GO:0009252">
    <property type="term" value="P:peptidoglycan biosynthetic process"/>
    <property type="evidence" value="ECO:0007669"/>
    <property type="project" value="UniProtKB-UniRule"/>
</dbReference>
<evidence type="ECO:0000256" key="11">
    <source>
        <dbReference type="PIRNR" id="PIRNR002869"/>
    </source>
</evidence>
<keyword evidence="10 11" id="KW-0813">Transport</keyword>
<sequence>MSVKLCLSVLSHRIIFGSILSISDDVALRFHAHFIEIYLLNNIMNLLKSLAAVSSMTMFSRVLGFIRDAIIARIFGAGVATDAFFVAFKLPNLLRRIFAEGAFSQAFVPILAEYKNQQGDEATRTFIAYVSGMLTLILAIVTVIGIIAAPWVIYVTAPGFVDTPDKFTLTRDLLRITFPYIFLISSASLAGAILNTWNRFSVPAFAPTLLNVSMIFFALFVAPYCNPPVMALGWAVVAGGILQLAYQLPHLKKIGMLVLPRVSFRDSGVWRVIRQMGPAILGVSVSQISLIINTIFASFLVSGSVSWMYYADRLMELPSGVLGVALGTILLPSLAKSFSSGNHDEYRKLMDWGLRLCFLLALPCAVALGILAEPLTVSLFQYGNFSAFDAAMTQRALIAYCFGLMGLIVVKVLAPGFYSRQDIKTPVKIAIATLILTQLMNLAFIGPLKHAGLALSIGLAACFNAVMLYWQLRKREIFKPLAGWGIFLLKLLVAIVVMVGVLLAMLWLMPNWEQGNMAMRLLRLMGVVVAGAGSYFAALALLGFRLKDFAHRGLQ</sequence>
<feature type="transmembrane region" description="Helical" evidence="10">
    <location>
        <begin position="290"/>
        <end position="311"/>
    </location>
</feature>
<feature type="transmembrane region" description="Helical" evidence="10">
    <location>
        <begin position="70"/>
        <end position="88"/>
    </location>
</feature>
<dbReference type="PANTHER" id="PTHR47019:SF1">
    <property type="entry name" value="LIPID II FLIPPASE MURJ"/>
    <property type="match status" value="1"/>
</dbReference>
<comment type="subcellular location">
    <subcellularLocation>
        <location evidence="10">Cell inner membrane</location>
        <topology evidence="10">Multi-pass membrane protein</topology>
    </subcellularLocation>
    <subcellularLocation>
        <location evidence="1">Cell membrane</location>
        <topology evidence="1">Multi-pass membrane protein</topology>
    </subcellularLocation>
</comment>
<dbReference type="CDD" id="cd13123">
    <property type="entry name" value="MATE_MurJ_like"/>
    <property type="match status" value="1"/>
</dbReference>
<evidence type="ECO:0000256" key="5">
    <source>
        <dbReference type="ARBA" id="ARBA00022984"/>
    </source>
</evidence>
<dbReference type="Proteomes" id="UP000222366">
    <property type="component" value="Unassembled WGS sequence"/>
</dbReference>
<proteinExistence type="inferred from homology"/>
<dbReference type="InterPro" id="IPR051050">
    <property type="entry name" value="Lipid_II_flippase_MurJ/MviN"/>
</dbReference>
<feature type="transmembrane region" description="Helical" evidence="10">
    <location>
        <begin position="317"/>
        <end position="335"/>
    </location>
</feature>
<evidence type="ECO:0000256" key="4">
    <source>
        <dbReference type="ARBA" id="ARBA00022960"/>
    </source>
</evidence>
<comment type="pathway">
    <text evidence="10">Cell wall biogenesis; peptidoglycan biosynthesis.</text>
</comment>
<dbReference type="Pfam" id="PF03023">
    <property type="entry name" value="MurJ"/>
    <property type="match status" value="1"/>
</dbReference>
<dbReference type="EMBL" id="NJAJ01000013">
    <property type="protein sequence ID" value="PHM65789.1"/>
    <property type="molecule type" value="Genomic_DNA"/>
</dbReference>
<dbReference type="GO" id="GO:0034204">
    <property type="term" value="P:lipid translocation"/>
    <property type="evidence" value="ECO:0007669"/>
    <property type="project" value="TreeGrafter"/>
</dbReference>
<evidence type="ECO:0000256" key="8">
    <source>
        <dbReference type="ARBA" id="ARBA00060041"/>
    </source>
</evidence>
<dbReference type="PANTHER" id="PTHR47019">
    <property type="entry name" value="LIPID II FLIPPASE MURJ"/>
    <property type="match status" value="1"/>
</dbReference>
<feature type="transmembrane region" description="Helical" evidence="10">
    <location>
        <begin position="356"/>
        <end position="377"/>
    </location>
</feature>
<accession>A0A2D0KQU8</accession>